<feature type="region of interest" description="Disordered" evidence="1">
    <location>
        <begin position="141"/>
        <end position="226"/>
    </location>
</feature>
<dbReference type="Proteomes" id="UP000439903">
    <property type="component" value="Unassembled WGS sequence"/>
</dbReference>
<gene>
    <name evidence="2" type="ORF">F8M41_023874</name>
</gene>
<name>A0A8H4ACM6_GIGMA</name>
<evidence type="ECO:0000313" key="3">
    <source>
        <dbReference type="Proteomes" id="UP000439903"/>
    </source>
</evidence>
<comment type="caution">
    <text evidence="2">The sequence shown here is derived from an EMBL/GenBank/DDBJ whole genome shotgun (WGS) entry which is preliminary data.</text>
</comment>
<evidence type="ECO:0000256" key="1">
    <source>
        <dbReference type="SAM" id="MobiDB-lite"/>
    </source>
</evidence>
<keyword evidence="3" id="KW-1185">Reference proteome</keyword>
<feature type="compositionally biased region" description="Basic and acidic residues" evidence="1">
    <location>
        <begin position="208"/>
        <end position="217"/>
    </location>
</feature>
<organism evidence="2 3">
    <name type="scientific">Gigaspora margarita</name>
    <dbReference type="NCBI Taxonomy" id="4874"/>
    <lineage>
        <taxon>Eukaryota</taxon>
        <taxon>Fungi</taxon>
        <taxon>Fungi incertae sedis</taxon>
        <taxon>Mucoromycota</taxon>
        <taxon>Glomeromycotina</taxon>
        <taxon>Glomeromycetes</taxon>
        <taxon>Diversisporales</taxon>
        <taxon>Gigasporaceae</taxon>
        <taxon>Gigaspora</taxon>
    </lineage>
</organism>
<proteinExistence type="predicted"/>
<feature type="region of interest" description="Disordered" evidence="1">
    <location>
        <begin position="14"/>
        <end position="70"/>
    </location>
</feature>
<protein>
    <submittedName>
        <fullName evidence="2">Uncharacterized protein</fullName>
    </submittedName>
</protein>
<accession>A0A8H4ACM6</accession>
<feature type="compositionally biased region" description="Basic and acidic residues" evidence="1">
    <location>
        <begin position="38"/>
        <end position="51"/>
    </location>
</feature>
<dbReference type="EMBL" id="WTPW01000791">
    <property type="protein sequence ID" value="KAF0479485.1"/>
    <property type="molecule type" value="Genomic_DNA"/>
</dbReference>
<feature type="compositionally biased region" description="Gly residues" evidence="1">
    <location>
        <begin position="19"/>
        <end position="35"/>
    </location>
</feature>
<feature type="compositionally biased region" description="Polar residues" evidence="1">
    <location>
        <begin position="52"/>
        <end position="65"/>
    </location>
</feature>
<dbReference type="AlphaFoldDB" id="A0A8H4ACM6"/>
<sequence length="288" mass="33052">MSWKGNGIERVGICRRGSCGRGSHGSGNRGSGNRGKGSCKETQYERERETSIEPSASNNKSNNSDLSHKEINPNTVNKIIVDFERNNVTTIELFSNSQNEGSYQQQSKFIVSDLLQISDSNNSNDNINHLDYYQENYINKDDETVESPRRSNKLRSSNYMNEDDKTVELPKRRSDKLRSSNYMNKDDKTVESSRRRLDKLRLSNYMNEDDKTVESPRRKSRLSNYVNEDDEIIESSKKRTEKPDTLSDMTNILEICQWLVLQKLDVLATANKMHDAIYALLDSLMGIL</sequence>
<reference evidence="2 3" key="1">
    <citation type="journal article" date="2019" name="Environ. Microbiol.">
        <title>At the nexus of three kingdoms: the genome of the mycorrhizal fungus Gigaspora margarita provides insights into plant, endobacterial and fungal interactions.</title>
        <authorList>
            <person name="Venice F."/>
            <person name="Ghignone S."/>
            <person name="Salvioli di Fossalunga A."/>
            <person name="Amselem J."/>
            <person name="Novero M."/>
            <person name="Xianan X."/>
            <person name="Sedzielewska Toro K."/>
            <person name="Morin E."/>
            <person name="Lipzen A."/>
            <person name="Grigoriev I.V."/>
            <person name="Henrissat B."/>
            <person name="Martin F.M."/>
            <person name="Bonfante P."/>
        </authorList>
    </citation>
    <scope>NUCLEOTIDE SEQUENCE [LARGE SCALE GENOMIC DNA]</scope>
    <source>
        <strain evidence="2 3">BEG34</strain>
    </source>
</reference>
<evidence type="ECO:0000313" key="2">
    <source>
        <dbReference type="EMBL" id="KAF0479485.1"/>
    </source>
</evidence>
<feature type="compositionally biased region" description="Basic and acidic residues" evidence="1">
    <location>
        <begin position="162"/>
        <end position="201"/>
    </location>
</feature>